<dbReference type="AlphaFoldDB" id="E7C549"/>
<reference evidence="1" key="1">
    <citation type="submission" date="2010-01" db="EMBL/GenBank/DDBJ databases">
        <title>Genome fragments of uncultured bacteria from the North Pacific subtropical Gyre.</title>
        <authorList>
            <person name="Pham V.D."/>
            <person name="Delong E.F."/>
        </authorList>
    </citation>
    <scope>NUCLEOTIDE SEQUENCE</scope>
</reference>
<name>E7C549_9HYPH</name>
<protein>
    <submittedName>
        <fullName evidence="1">Uncharacterized protein</fullName>
    </submittedName>
</protein>
<organism evidence="1">
    <name type="scientific">uncultured Rhizobium sp. HF0500_10F10</name>
    <dbReference type="NCBI Taxonomy" id="723626"/>
    <lineage>
        <taxon>Bacteria</taxon>
        <taxon>Pseudomonadati</taxon>
        <taxon>Pseudomonadota</taxon>
        <taxon>Alphaproteobacteria</taxon>
        <taxon>Hyphomicrobiales</taxon>
        <taxon>Rhizobiaceae</taxon>
        <taxon>Rhizobium/Agrobacterium group</taxon>
        <taxon>Rhizobium</taxon>
        <taxon>environmental samples</taxon>
    </lineage>
</organism>
<dbReference type="EMBL" id="GU567990">
    <property type="protein sequence ID" value="ADI22573.1"/>
    <property type="molecule type" value="Genomic_DNA"/>
</dbReference>
<proteinExistence type="predicted"/>
<accession>E7C549</accession>
<sequence>MRCGGTVAGLTTAASGAAHTRQYPLGKRIEPRAALHGAPRIAPLAPQPKYDDLPTIVAHALRWEDRLRFRNHR</sequence>
<evidence type="ECO:0000313" key="1">
    <source>
        <dbReference type="EMBL" id="ADI22573.1"/>
    </source>
</evidence>